<dbReference type="Pfam" id="PF01965">
    <property type="entry name" value="DJ-1_PfpI"/>
    <property type="match status" value="1"/>
</dbReference>
<dbReference type="GO" id="GO:0005737">
    <property type="term" value="C:cytoplasm"/>
    <property type="evidence" value="ECO:0007669"/>
    <property type="project" value="TreeGrafter"/>
</dbReference>
<name>A0A0D5ZK07_9BACT</name>
<proteinExistence type="predicted"/>
<evidence type="ECO:0000313" key="2">
    <source>
        <dbReference type="EMBL" id="AKA50126.1"/>
    </source>
</evidence>
<dbReference type="PANTHER" id="PTHR48094:SF12">
    <property type="entry name" value="PARKINSON DISEASE PROTEIN 7 HOMOLOG"/>
    <property type="match status" value="1"/>
</dbReference>
<dbReference type="CDD" id="cd03135">
    <property type="entry name" value="GATase1_DJ-1"/>
    <property type="match status" value="1"/>
</dbReference>
<reference evidence="2 3" key="1">
    <citation type="journal article" date="2015" name="Genome Announc.">
        <title>Complete Genome Sequence of Mycoplasma meleagridis, a Possible Emerging Pathogen in Chickens.</title>
        <authorList>
            <person name="Abolnik C."/>
        </authorList>
    </citation>
    <scope>NUCLEOTIDE SEQUENCE [LARGE SCALE GENOMIC DNA]</scope>
    <source>
        <strain evidence="2 3">B2096 8B</strain>
    </source>
</reference>
<accession>A0A0D5ZK07</accession>
<dbReference type="EMBL" id="CP011021">
    <property type="protein sequence ID" value="AKA50126.1"/>
    <property type="molecule type" value="Genomic_DNA"/>
</dbReference>
<evidence type="ECO:0000313" key="3">
    <source>
        <dbReference type="Proteomes" id="UP000032722"/>
    </source>
</evidence>
<dbReference type="InterPro" id="IPR002818">
    <property type="entry name" value="DJ-1/PfpI"/>
</dbReference>
<dbReference type="SUPFAM" id="SSF52317">
    <property type="entry name" value="Class I glutamine amidotransferase-like"/>
    <property type="match status" value="1"/>
</dbReference>
<dbReference type="AlphaFoldDB" id="A0A0D5ZK07"/>
<dbReference type="Proteomes" id="UP000032722">
    <property type="component" value="Chromosome"/>
</dbReference>
<evidence type="ECO:0000259" key="1">
    <source>
        <dbReference type="Pfam" id="PF01965"/>
    </source>
</evidence>
<dbReference type="PANTHER" id="PTHR48094">
    <property type="entry name" value="PROTEIN/NUCLEIC ACID DEGLYCASE DJ-1-RELATED"/>
    <property type="match status" value="1"/>
</dbReference>
<dbReference type="InterPro" id="IPR050325">
    <property type="entry name" value="Prot/Nucl_acid_deglycase"/>
</dbReference>
<organism evidence="3">
    <name type="scientific">Mycoplasmopsis gallinacea</name>
    <dbReference type="NCBI Taxonomy" id="29556"/>
    <lineage>
        <taxon>Bacteria</taxon>
        <taxon>Bacillati</taxon>
        <taxon>Mycoplasmatota</taxon>
        <taxon>Mycoplasmoidales</taxon>
        <taxon>Metamycoplasmataceae</taxon>
        <taxon>Mycoplasmopsis</taxon>
    </lineage>
</organism>
<dbReference type="HOGENOM" id="CLU_000445_44_2_14"/>
<dbReference type="InterPro" id="IPR029062">
    <property type="entry name" value="Class_I_gatase-like"/>
</dbReference>
<dbReference type="PATRIC" id="fig|29556.3.peg.526"/>
<sequence>MKLLVFIENQFNDIELTTPLSYLKRADKNLEITYYHPHLSSAHGQYNISYIQNISNQIGDLDSYDAFFIPGGKGAQSLRKNEHSLKIISSLIAQNKLVFAICDAPNVLLENNLIPEKYAYSSFPSDWSTAYQNSFRSEEMVSRANNLITARCAFASNELGLTMVEILYGKETANLVSFGMTGNK</sequence>
<gene>
    <name evidence="2" type="ORF">VO56_02660</name>
</gene>
<dbReference type="Gene3D" id="3.40.50.880">
    <property type="match status" value="1"/>
</dbReference>
<protein>
    <recommendedName>
        <fullName evidence="1">DJ-1/PfpI domain-containing protein</fullName>
    </recommendedName>
</protein>
<dbReference type="KEGG" id="mgb:VO56_02660"/>
<feature type="domain" description="DJ-1/PfpI" evidence="1">
    <location>
        <begin position="1"/>
        <end position="165"/>
    </location>
</feature>